<name>A0A178UZV4_ARATH</name>
<accession>A0A178UZV4</accession>
<sequence>MCFRSLVTTSSYINRVQIMSPLFHTIQDLATETLSQYESPPEEEDEFVFHRSSSPQP</sequence>
<protein>
    <submittedName>
        <fullName evidence="2">Uncharacterized protein</fullName>
    </submittedName>
</protein>
<proteinExistence type="predicted"/>
<feature type="region of interest" description="Disordered" evidence="1">
    <location>
        <begin position="36"/>
        <end position="57"/>
    </location>
</feature>
<reference evidence="3" key="1">
    <citation type="journal article" date="2016" name="Proc. Natl. Acad. Sci. U.S.A.">
        <title>Chromosome-level assembly of Arabidopsis thaliana Ler reveals the extent of translocation and inversion polymorphisms.</title>
        <authorList>
            <person name="Zapata L."/>
            <person name="Ding J."/>
            <person name="Willing E.M."/>
            <person name="Hartwig B."/>
            <person name="Bezdan D."/>
            <person name="Jiao W.B."/>
            <person name="Patel V."/>
            <person name="Velikkakam James G."/>
            <person name="Koornneef M."/>
            <person name="Ossowski S."/>
            <person name="Schneeberger K."/>
        </authorList>
    </citation>
    <scope>NUCLEOTIDE SEQUENCE [LARGE SCALE GENOMIC DNA]</scope>
    <source>
        <strain evidence="3">cv. Landsberg erecta</strain>
    </source>
</reference>
<dbReference type="EMBL" id="LUHQ01000004">
    <property type="protein sequence ID" value="OAO99438.1"/>
    <property type="molecule type" value="Genomic_DNA"/>
</dbReference>
<evidence type="ECO:0000313" key="3">
    <source>
        <dbReference type="Proteomes" id="UP000078284"/>
    </source>
</evidence>
<comment type="caution">
    <text evidence="2">The sequence shown here is derived from an EMBL/GenBank/DDBJ whole genome shotgun (WGS) entry which is preliminary data.</text>
</comment>
<dbReference type="AlphaFoldDB" id="A0A178UZV4"/>
<evidence type="ECO:0000256" key="1">
    <source>
        <dbReference type="SAM" id="MobiDB-lite"/>
    </source>
</evidence>
<evidence type="ECO:0000313" key="2">
    <source>
        <dbReference type="EMBL" id="OAO99438.1"/>
    </source>
</evidence>
<gene>
    <name evidence="2" type="ordered locus">AXX17_At4g40430</name>
</gene>
<organism evidence="2 3">
    <name type="scientific">Arabidopsis thaliana</name>
    <name type="common">Mouse-ear cress</name>
    <dbReference type="NCBI Taxonomy" id="3702"/>
    <lineage>
        <taxon>Eukaryota</taxon>
        <taxon>Viridiplantae</taxon>
        <taxon>Streptophyta</taxon>
        <taxon>Embryophyta</taxon>
        <taxon>Tracheophyta</taxon>
        <taxon>Spermatophyta</taxon>
        <taxon>Magnoliopsida</taxon>
        <taxon>eudicotyledons</taxon>
        <taxon>Gunneridae</taxon>
        <taxon>Pentapetalae</taxon>
        <taxon>rosids</taxon>
        <taxon>malvids</taxon>
        <taxon>Brassicales</taxon>
        <taxon>Brassicaceae</taxon>
        <taxon>Camelineae</taxon>
        <taxon>Arabidopsis</taxon>
    </lineage>
</organism>
<dbReference type="Proteomes" id="UP000078284">
    <property type="component" value="Chromosome 4"/>
</dbReference>